<accession>A0A078AW21</accession>
<evidence type="ECO:0000313" key="2">
    <source>
        <dbReference type="Proteomes" id="UP000039865"/>
    </source>
</evidence>
<name>A0A078AW21_STYLE</name>
<dbReference type="AlphaFoldDB" id="A0A078AW21"/>
<dbReference type="InParanoid" id="A0A078AW21"/>
<organism evidence="1 2">
    <name type="scientific">Stylonychia lemnae</name>
    <name type="common">Ciliate</name>
    <dbReference type="NCBI Taxonomy" id="5949"/>
    <lineage>
        <taxon>Eukaryota</taxon>
        <taxon>Sar</taxon>
        <taxon>Alveolata</taxon>
        <taxon>Ciliophora</taxon>
        <taxon>Intramacronucleata</taxon>
        <taxon>Spirotrichea</taxon>
        <taxon>Stichotrichia</taxon>
        <taxon>Sporadotrichida</taxon>
        <taxon>Oxytrichidae</taxon>
        <taxon>Stylonychinae</taxon>
        <taxon>Stylonychia</taxon>
    </lineage>
</organism>
<proteinExistence type="predicted"/>
<dbReference type="Proteomes" id="UP000039865">
    <property type="component" value="Unassembled WGS sequence"/>
</dbReference>
<evidence type="ECO:0000313" key="1">
    <source>
        <dbReference type="EMBL" id="CDW85412.1"/>
    </source>
</evidence>
<dbReference type="EMBL" id="CCKQ01013714">
    <property type="protein sequence ID" value="CDW85412.1"/>
    <property type="molecule type" value="Genomic_DNA"/>
</dbReference>
<protein>
    <submittedName>
        <fullName evidence="1">Uncharacterized protein</fullName>
    </submittedName>
</protein>
<sequence length="206" mass="24662">MFEEVAFPFESNEVLGLPVPIPNRNIKGRLFQNAEEAEQIQEYKENCSKFAIVLRVCLLTLLYCYEIHSIIHRCPSGQQPQVLVILPNFYQYKYFFNRIRKKFFQLINSSSNQVIETQPSFNITKGIEYHQFNNKNCQFYQISILIQSEQRSRSYLTNTTILIFWIYDLFHYAQICLVHYRISCKRYKMVQRPQAKEEFQAIQILD</sequence>
<keyword evidence="2" id="KW-1185">Reference proteome</keyword>
<gene>
    <name evidence="1" type="primary">Contig15337.g16355</name>
    <name evidence="1" type="ORF">STYLEM_14488</name>
</gene>
<reference evidence="1 2" key="1">
    <citation type="submission" date="2014-06" db="EMBL/GenBank/DDBJ databases">
        <authorList>
            <person name="Swart Estienne"/>
        </authorList>
    </citation>
    <scope>NUCLEOTIDE SEQUENCE [LARGE SCALE GENOMIC DNA]</scope>
    <source>
        <strain evidence="1 2">130c</strain>
    </source>
</reference>